<feature type="chain" id="PRO_5016316784" evidence="2">
    <location>
        <begin position="26"/>
        <end position="274"/>
    </location>
</feature>
<evidence type="ECO:0000256" key="2">
    <source>
        <dbReference type="SAM" id="SignalP"/>
    </source>
</evidence>
<reference evidence="3 4" key="1">
    <citation type="submission" date="2018-05" db="EMBL/GenBank/DDBJ databases">
        <title>Lujinxingia marina gen. nov. sp. nov., a new facultative anaerobic member of the class Deltaproteobacteria, and proposal of Lujinxingaceae fam. nov.</title>
        <authorList>
            <person name="Li C.-M."/>
        </authorList>
    </citation>
    <scope>NUCLEOTIDE SEQUENCE [LARGE SCALE GENOMIC DNA]</scope>
    <source>
        <strain evidence="3 4">B210</strain>
    </source>
</reference>
<dbReference type="PROSITE" id="PS51257">
    <property type="entry name" value="PROKAR_LIPOPROTEIN"/>
    <property type="match status" value="1"/>
</dbReference>
<evidence type="ECO:0000313" key="4">
    <source>
        <dbReference type="Proteomes" id="UP000249169"/>
    </source>
</evidence>
<comment type="caution">
    <text evidence="3">The sequence shown here is derived from an EMBL/GenBank/DDBJ whole genome shotgun (WGS) entry which is preliminary data.</text>
</comment>
<evidence type="ECO:0000256" key="1">
    <source>
        <dbReference type="SAM" id="MobiDB-lite"/>
    </source>
</evidence>
<name>A0A328C0H7_9DELT</name>
<dbReference type="RefSeq" id="WP_111731446.1">
    <property type="nucleotide sequence ID" value="NZ_QHKO01000015.1"/>
</dbReference>
<feature type="signal peptide" evidence="2">
    <location>
        <begin position="1"/>
        <end position="25"/>
    </location>
</feature>
<feature type="region of interest" description="Disordered" evidence="1">
    <location>
        <begin position="32"/>
        <end position="55"/>
    </location>
</feature>
<proteinExistence type="predicted"/>
<gene>
    <name evidence="3" type="ORF">DL240_18845</name>
</gene>
<dbReference type="Proteomes" id="UP000249169">
    <property type="component" value="Unassembled WGS sequence"/>
</dbReference>
<evidence type="ECO:0000313" key="3">
    <source>
        <dbReference type="EMBL" id="RAL20088.1"/>
    </source>
</evidence>
<dbReference type="EMBL" id="QHKO01000015">
    <property type="protein sequence ID" value="RAL20088.1"/>
    <property type="molecule type" value="Genomic_DNA"/>
</dbReference>
<keyword evidence="4" id="KW-1185">Reference proteome</keyword>
<dbReference type="AlphaFoldDB" id="A0A328C0H7"/>
<protein>
    <submittedName>
        <fullName evidence="3">Uncharacterized protein</fullName>
    </submittedName>
</protein>
<keyword evidence="2" id="KW-0732">Signal</keyword>
<sequence length="274" mass="29344">MCRNYRLIVGRVAMLLALVIGLSCGGEEPKGIVADAGSDSGGNGEVSDGSEREGYTWRKSSMRVQVRPDDDASMNGNMEVVDPAEVDVIFHAEFALRPDEDSSEDDEIPVEDGTVLVGVGDVGASDEEDFDWIDLTHQGGGIYTGSAQGVAAVYRMKMEAPGVPSAQKTTELIPFGRLLSPVEGESYPRNQDLAIEFEPIEQGVMAEALLDGRMLSRANRVGDQEELAISSAWLERGATPRIGLKRVAGEVSFGSAGASGIVVEMYREVDITIE</sequence>
<organism evidence="3 4">
    <name type="scientific">Lujinxingia litoralis</name>
    <dbReference type="NCBI Taxonomy" id="2211119"/>
    <lineage>
        <taxon>Bacteria</taxon>
        <taxon>Deltaproteobacteria</taxon>
        <taxon>Bradymonadales</taxon>
        <taxon>Lujinxingiaceae</taxon>
        <taxon>Lujinxingia</taxon>
    </lineage>
</organism>
<dbReference type="OrthoDB" id="5505352at2"/>
<accession>A0A328C0H7</accession>